<evidence type="ECO:0000313" key="1">
    <source>
        <dbReference type="EMBL" id="KAK7231695.1"/>
    </source>
</evidence>
<accession>A0ABR1FIU5</accession>
<proteinExistence type="predicted"/>
<name>A0ABR1FIU5_AURAN</name>
<protein>
    <submittedName>
        <fullName evidence="1">Uncharacterized protein</fullName>
    </submittedName>
</protein>
<dbReference type="EMBL" id="JBBJCI010000375">
    <property type="protein sequence ID" value="KAK7231695.1"/>
    <property type="molecule type" value="Genomic_DNA"/>
</dbReference>
<organism evidence="1 2">
    <name type="scientific">Aureococcus anophagefferens</name>
    <name type="common">Harmful bloom alga</name>
    <dbReference type="NCBI Taxonomy" id="44056"/>
    <lineage>
        <taxon>Eukaryota</taxon>
        <taxon>Sar</taxon>
        <taxon>Stramenopiles</taxon>
        <taxon>Ochrophyta</taxon>
        <taxon>Pelagophyceae</taxon>
        <taxon>Pelagomonadales</taxon>
        <taxon>Pelagomonadaceae</taxon>
        <taxon>Aureococcus</taxon>
    </lineage>
</organism>
<sequence length="418" mass="44708">MASRKRRRDGDALDALAAAADAIGFDARAFERDGFAFLDNYALGEGARARALASALALRRTKEFASFNDADPDKRRVFALLDPIKPLLRALVSGGGGLEGFVEPGDTRNNRMEPNQCQLARRQPGDGFWGKPHIDTPHGAQRDGAPHHNCTVIVGVVLDGAMHARDDAGALLVAPGSHRAFAAAFRDHGACARCRGFGGGGVVRFYGHDRDKSVATAESTAAHYLGAEPPLAHVRARPGAAFIVHHQVLHSVREVAADAPGRLIVYFRVRAKRPAGEKQRRHAAMKDVDLEMPRLKALAARQVAARGREPPPLAAPGDALVYDEVHNAYIARDGAVLPLPSVRRNADLTPDADAADDAPETPDAPAAPRDPREGPRQSYADEPAGRKPPSCSGIAPGTPKKPRVVLPVHLRPARRRGS</sequence>
<dbReference type="SUPFAM" id="SSF51197">
    <property type="entry name" value="Clavaminate synthase-like"/>
    <property type="match status" value="1"/>
</dbReference>
<evidence type="ECO:0000313" key="2">
    <source>
        <dbReference type="Proteomes" id="UP001363151"/>
    </source>
</evidence>
<keyword evidence="2" id="KW-1185">Reference proteome</keyword>
<dbReference type="KEGG" id="aaf:AURANDRAFT_62389"/>
<comment type="caution">
    <text evidence="1">The sequence shown here is derived from an EMBL/GenBank/DDBJ whole genome shotgun (WGS) entry which is preliminary data.</text>
</comment>
<reference evidence="1 2" key="1">
    <citation type="submission" date="2024-03" db="EMBL/GenBank/DDBJ databases">
        <title>Aureococcus anophagefferens CCMP1851 and Kratosvirus quantuckense: Draft genome of a second virus-susceptible host strain in the model system.</title>
        <authorList>
            <person name="Chase E."/>
            <person name="Truchon A.R."/>
            <person name="Schepens W."/>
            <person name="Wilhelm S.W."/>
        </authorList>
    </citation>
    <scope>NUCLEOTIDE SEQUENCE [LARGE SCALE GENOMIC DNA]</scope>
    <source>
        <strain evidence="1 2">CCMP1851</strain>
    </source>
</reference>
<gene>
    <name evidence="1" type="ORF">SO694_00123020</name>
</gene>
<dbReference type="Proteomes" id="UP001363151">
    <property type="component" value="Unassembled WGS sequence"/>
</dbReference>
<dbReference type="Gene3D" id="2.60.120.620">
    <property type="entry name" value="q2cbj1_9rhob like domain"/>
    <property type="match status" value="1"/>
</dbReference>